<proteinExistence type="predicted"/>
<feature type="transmembrane region" description="Helical" evidence="1">
    <location>
        <begin position="182"/>
        <end position="203"/>
    </location>
</feature>
<protein>
    <recommendedName>
        <fullName evidence="4">Transmembrane protein 164</fullName>
    </recommendedName>
</protein>
<keyword evidence="3" id="KW-1185">Reference proteome</keyword>
<dbReference type="Proteomes" id="UP000824219">
    <property type="component" value="Linkage Group LG18"/>
</dbReference>
<reference evidence="2 3" key="1">
    <citation type="submission" date="2021-06" db="EMBL/GenBank/DDBJ databases">
        <title>Chromosome-level genome assembly of the red-tail catfish (Hemibagrus wyckioides).</title>
        <authorList>
            <person name="Shao F."/>
        </authorList>
    </citation>
    <scope>NUCLEOTIDE SEQUENCE [LARGE SCALE GENOMIC DNA]</scope>
    <source>
        <strain evidence="2">EC202008001</strain>
        <tissue evidence="2">Blood</tissue>
    </source>
</reference>
<keyword evidence="1" id="KW-0812">Transmembrane</keyword>
<dbReference type="EMBL" id="JAHKSW010000018">
    <property type="protein sequence ID" value="KAG7321203.1"/>
    <property type="molecule type" value="Genomic_DNA"/>
</dbReference>
<dbReference type="OrthoDB" id="17328at2759"/>
<evidence type="ECO:0000313" key="3">
    <source>
        <dbReference type="Proteomes" id="UP000824219"/>
    </source>
</evidence>
<dbReference type="PANTHER" id="PTHR20948:SF2">
    <property type="entry name" value="TRANSMEMBRANE PROTEIN 164"/>
    <property type="match status" value="1"/>
</dbReference>
<dbReference type="AlphaFoldDB" id="A0A9D3NE20"/>
<gene>
    <name evidence="2" type="ORF">KOW79_015618</name>
</gene>
<keyword evidence="1" id="KW-0472">Membrane</keyword>
<evidence type="ECO:0000313" key="2">
    <source>
        <dbReference type="EMBL" id="KAG7321203.1"/>
    </source>
</evidence>
<dbReference type="InterPro" id="IPR026508">
    <property type="entry name" value="TMEM164"/>
</dbReference>
<keyword evidence="1" id="KW-1133">Transmembrane helix</keyword>
<accession>A0A9D3NE20</accession>
<dbReference type="Pfam" id="PF14808">
    <property type="entry name" value="TMEM164"/>
    <property type="match status" value="1"/>
</dbReference>
<sequence>MSAADLQVHAETWSDLNLRVFRGKSKTLGLVRFLQDQREYRVQEHRSPPLFMFRHEVGVLSFLPSCSYLFQYEKRNMSRYNIYSLLDWMYGGVDPRFEGNGGPECAAFLPPRQRACESLVFVLLSLAEVIISARNINVSKAHREAVRDTRRHKEDSLGKNLLLAALCITFGVEVGFKFATKTVIYLLNPCHVVTMIQIFLLACPPCKTAMVVFRLQVHMLNGALLALLFPVVNTRLLPFEKEIYYIQHSMLYLVPIYLFRKGGVYKPEPLCDMWWALLSTGILFLYHFVFLQGLGMVTEVNLNNMLCPAVSDPFYGPWYRVWAAAHQTALTLVHGKALTIICQQATPALCHLLQSARLRSKKVD</sequence>
<feature type="transmembrane region" description="Helical" evidence="1">
    <location>
        <begin position="157"/>
        <end position="176"/>
    </location>
</feature>
<dbReference type="PANTHER" id="PTHR20948">
    <property type="entry name" value="TRANSMEMBRANE PROTEIN 164"/>
    <property type="match status" value="1"/>
</dbReference>
<comment type="caution">
    <text evidence="2">The sequence shown here is derived from an EMBL/GenBank/DDBJ whole genome shotgun (WGS) entry which is preliminary data.</text>
</comment>
<feature type="transmembrane region" description="Helical" evidence="1">
    <location>
        <begin position="274"/>
        <end position="297"/>
    </location>
</feature>
<organism evidence="2 3">
    <name type="scientific">Hemibagrus wyckioides</name>
    <dbReference type="NCBI Taxonomy" id="337641"/>
    <lineage>
        <taxon>Eukaryota</taxon>
        <taxon>Metazoa</taxon>
        <taxon>Chordata</taxon>
        <taxon>Craniata</taxon>
        <taxon>Vertebrata</taxon>
        <taxon>Euteleostomi</taxon>
        <taxon>Actinopterygii</taxon>
        <taxon>Neopterygii</taxon>
        <taxon>Teleostei</taxon>
        <taxon>Ostariophysi</taxon>
        <taxon>Siluriformes</taxon>
        <taxon>Bagridae</taxon>
        <taxon>Hemibagrus</taxon>
    </lineage>
</organism>
<evidence type="ECO:0008006" key="4">
    <source>
        <dbReference type="Google" id="ProtNLM"/>
    </source>
</evidence>
<evidence type="ECO:0000256" key="1">
    <source>
        <dbReference type="SAM" id="Phobius"/>
    </source>
</evidence>
<name>A0A9D3NE20_9TELE</name>
<feature type="transmembrane region" description="Helical" evidence="1">
    <location>
        <begin position="215"/>
        <end position="232"/>
    </location>
</feature>